<feature type="compositionally biased region" description="Low complexity" evidence="7">
    <location>
        <begin position="248"/>
        <end position="260"/>
    </location>
</feature>
<proteinExistence type="predicted"/>
<protein>
    <recommendedName>
        <fullName evidence="12">Cyclic AMP-responsive element-binding protein 1</fullName>
    </recommendedName>
</protein>
<dbReference type="InterPro" id="IPR001630">
    <property type="entry name" value="Leuzip_CREB"/>
</dbReference>
<evidence type="ECO:0000256" key="7">
    <source>
        <dbReference type="SAM" id="MobiDB-lite"/>
    </source>
</evidence>
<keyword evidence="11" id="KW-1185">Reference proteome</keyword>
<dbReference type="Proteomes" id="UP001152888">
    <property type="component" value="Unassembled WGS sequence"/>
</dbReference>
<comment type="caution">
    <text evidence="10">The sequence shown here is derived from an EMBL/GenBank/DDBJ whole genome shotgun (WGS) entry which is preliminary data.</text>
</comment>
<dbReference type="SUPFAM" id="SSF57959">
    <property type="entry name" value="Leucine zipper domain"/>
    <property type="match status" value="1"/>
</dbReference>
<dbReference type="PANTHER" id="PTHR45879">
    <property type="entry name" value="CYCLIC AMP RESPONSE ELEMENT-BINDING PROTEIN B"/>
    <property type="match status" value="1"/>
</dbReference>
<evidence type="ECO:0000256" key="2">
    <source>
        <dbReference type="ARBA" id="ARBA00023015"/>
    </source>
</evidence>
<keyword evidence="4" id="KW-0804">Transcription</keyword>
<dbReference type="OrthoDB" id="5970722at2759"/>
<dbReference type="InterPro" id="IPR046347">
    <property type="entry name" value="bZIP_sf"/>
</dbReference>
<dbReference type="Gene3D" id="1.20.5.170">
    <property type="match status" value="1"/>
</dbReference>
<dbReference type="AlphaFoldDB" id="A0A9P0PYB6"/>
<dbReference type="PRINTS" id="PR00041">
    <property type="entry name" value="LEUZIPPRCREB"/>
</dbReference>
<gene>
    <name evidence="10" type="ORF">ACAOBT_LOCUS26437</name>
</gene>
<dbReference type="PROSITE" id="PS50953">
    <property type="entry name" value="KID"/>
    <property type="match status" value="1"/>
</dbReference>
<evidence type="ECO:0000256" key="4">
    <source>
        <dbReference type="ARBA" id="ARBA00023163"/>
    </source>
</evidence>
<evidence type="ECO:0000313" key="11">
    <source>
        <dbReference type="Proteomes" id="UP001152888"/>
    </source>
</evidence>
<feature type="region of interest" description="Disordered" evidence="7">
    <location>
        <begin position="119"/>
        <end position="138"/>
    </location>
</feature>
<dbReference type="GO" id="GO:0005667">
    <property type="term" value="C:transcription regulator complex"/>
    <property type="evidence" value="ECO:0007669"/>
    <property type="project" value="TreeGrafter"/>
</dbReference>
<comment type="subcellular location">
    <subcellularLocation>
        <location evidence="1">Nucleus</location>
    </subcellularLocation>
</comment>
<evidence type="ECO:0000313" key="10">
    <source>
        <dbReference type="EMBL" id="CAH2001793.1"/>
    </source>
</evidence>
<evidence type="ECO:0000256" key="5">
    <source>
        <dbReference type="ARBA" id="ARBA00023242"/>
    </source>
</evidence>
<dbReference type="Pfam" id="PF02173">
    <property type="entry name" value="pKID"/>
    <property type="match status" value="1"/>
</dbReference>
<feature type="domain" description="BZIP" evidence="8">
    <location>
        <begin position="279"/>
        <end position="330"/>
    </location>
</feature>
<dbReference type="SMART" id="SM00338">
    <property type="entry name" value="BRLZ"/>
    <property type="match status" value="1"/>
</dbReference>
<evidence type="ECO:0000256" key="6">
    <source>
        <dbReference type="SAM" id="Coils"/>
    </source>
</evidence>
<accession>A0A9P0PYB6</accession>
<evidence type="ECO:0008006" key="12">
    <source>
        <dbReference type="Google" id="ProtNLM"/>
    </source>
</evidence>
<dbReference type="PROSITE" id="PS00036">
    <property type="entry name" value="BZIP_BASIC"/>
    <property type="match status" value="1"/>
</dbReference>
<dbReference type="InterPro" id="IPR003102">
    <property type="entry name" value="CREB1-like_pKID"/>
</dbReference>
<dbReference type="GO" id="GO:0005634">
    <property type="term" value="C:nucleus"/>
    <property type="evidence" value="ECO:0007669"/>
    <property type="project" value="UniProtKB-SubCell"/>
</dbReference>
<dbReference type="EMBL" id="CAKOFQ010007470">
    <property type="protein sequence ID" value="CAH2001793.1"/>
    <property type="molecule type" value="Genomic_DNA"/>
</dbReference>
<dbReference type="PROSITE" id="PS50217">
    <property type="entry name" value="BZIP"/>
    <property type="match status" value="1"/>
</dbReference>
<dbReference type="FunFam" id="1.20.5.170:FF:000003">
    <property type="entry name" value="cAMP-responsive element modulator isoform X2"/>
    <property type="match status" value="1"/>
</dbReference>
<feature type="region of interest" description="Disordered" evidence="7">
    <location>
        <begin position="237"/>
        <end position="280"/>
    </location>
</feature>
<dbReference type="PANTHER" id="PTHR45879:SF3">
    <property type="entry name" value="CYCLIC AMP RESPONSE ELEMENT-BINDING PROTEIN B"/>
    <property type="match status" value="1"/>
</dbReference>
<keyword evidence="6" id="KW-0175">Coiled coil</keyword>
<keyword evidence="2" id="KW-0805">Transcription regulation</keyword>
<evidence type="ECO:0000256" key="1">
    <source>
        <dbReference type="ARBA" id="ARBA00004123"/>
    </source>
</evidence>
<keyword evidence="5" id="KW-0539">Nucleus</keyword>
<reference evidence="10" key="1">
    <citation type="submission" date="2022-03" db="EMBL/GenBank/DDBJ databases">
        <authorList>
            <person name="Sayadi A."/>
        </authorList>
    </citation>
    <scope>NUCLEOTIDE SEQUENCE</scope>
</reference>
<dbReference type="CDD" id="cd14690">
    <property type="entry name" value="bZIP_CREB1"/>
    <property type="match status" value="1"/>
</dbReference>
<dbReference type="Pfam" id="PF00170">
    <property type="entry name" value="bZIP_1"/>
    <property type="match status" value="1"/>
</dbReference>
<keyword evidence="3" id="KW-0238">DNA-binding</keyword>
<sequence>MEYSLPSTERKYTGCLKSKASQIKMEGIVDESGQVDPLAPSPDPQGPIVSSVQSVIQPTQQSVIQTAANIQPMLSKGNVILVSKPNSVIQTTQGSLQTLRDHPKAIMLEHLNNSYVVDAGSDDSFSEEESPKKRRDLLTRRPSYRKILNELGGGEIADTKIEQTSSEADSELSSHSIPYHTVLPATAIQITSGEGGQGIQTLTMTNATAGGAIVQYAQGKEYSVILDCVPTIKNERAELGSPNSSEDSQSISSVHLSPSSPAVVAQGGNISGGTGEDQARKREMRLLKNREAARECRRKKKEYIKCLENRVAVLENQNKALIEELKSLKELYCQQKGE</sequence>
<dbReference type="GO" id="GO:0000981">
    <property type="term" value="F:DNA-binding transcription factor activity, RNA polymerase II-specific"/>
    <property type="evidence" value="ECO:0007669"/>
    <property type="project" value="TreeGrafter"/>
</dbReference>
<evidence type="ECO:0000259" key="9">
    <source>
        <dbReference type="PROSITE" id="PS50953"/>
    </source>
</evidence>
<name>A0A9P0PYB6_ACAOB</name>
<organism evidence="10 11">
    <name type="scientific">Acanthoscelides obtectus</name>
    <name type="common">Bean weevil</name>
    <name type="synonym">Bruchus obtectus</name>
    <dbReference type="NCBI Taxonomy" id="200917"/>
    <lineage>
        <taxon>Eukaryota</taxon>
        <taxon>Metazoa</taxon>
        <taxon>Ecdysozoa</taxon>
        <taxon>Arthropoda</taxon>
        <taxon>Hexapoda</taxon>
        <taxon>Insecta</taxon>
        <taxon>Pterygota</taxon>
        <taxon>Neoptera</taxon>
        <taxon>Endopterygota</taxon>
        <taxon>Coleoptera</taxon>
        <taxon>Polyphaga</taxon>
        <taxon>Cucujiformia</taxon>
        <taxon>Chrysomeloidea</taxon>
        <taxon>Chrysomelidae</taxon>
        <taxon>Bruchinae</taxon>
        <taxon>Bruchini</taxon>
        <taxon>Acanthoscelides</taxon>
    </lineage>
</organism>
<evidence type="ECO:0000256" key="3">
    <source>
        <dbReference type="ARBA" id="ARBA00023125"/>
    </source>
</evidence>
<feature type="coiled-coil region" evidence="6">
    <location>
        <begin position="297"/>
        <end position="331"/>
    </location>
</feature>
<feature type="domain" description="KID" evidence="9">
    <location>
        <begin position="111"/>
        <end position="170"/>
    </location>
</feature>
<dbReference type="GO" id="GO:0000978">
    <property type="term" value="F:RNA polymerase II cis-regulatory region sequence-specific DNA binding"/>
    <property type="evidence" value="ECO:0007669"/>
    <property type="project" value="TreeGrafter"/>
</dbReference>
<dbReference type="InterPro" id="IPR004827">
    <property type="entry name" value="bZIP"/>
</dbReference>
<evidence type="ECO:0000259" key="8">
    <source>
        <dbReference type="PROSITE" id="PS50217"/>
    </source>
</evidence>